<dbReference type="Pfam" id="PF04878">
    <property type="entry name" value="Baculo_p48"/>
    <property type="match status" value="1"/>
</dbReference>
<reference evidence="1 2" key="1">
    <citation type="journal article" date="2016" name="Sci. Rep.">
        <title>Genome sequence of Perigonia lusca single nucleopolyhedrovirus: insights into the evolution of a nucleotide metabolism enzyme in the family Baculoviridae.</title>
        <authorList>
            <person name="Ardisson-Araujo D.M."/>
            <person name="Lima R.N."/>
            <person name="Melo F.L."/>
            <person name="Clem R.J."/>
            <person name="Huang N."/>
            <person name="Bao S.N."/>
            <person name="Sosa-Gomez D.R."/>
            <person name="Ribeiro B.M."/>
        </authorList>
    </citation>
    <scope>NUCLEOTIDE SEQUENCE [LARGE SCALE GENOMIC DNA]</scope>
</reference>
<sequence>MNCAASNKSSDMVHLVDYRLLFRKNDKDFKIVTFNCELNICEIDSLAFLFSKYFDQTKQVNVKGLTFFNEFNNCIKFVQSALEKQQQNNEIKQIMSMFLKHEFMTQVPNFKKILQYLQKYLKSVPSPNITDILAKCDNKRCINNNRCDCLSCKINYLTESITIFNSSIQDGWDIFLRPMFGLPLFMFVLIKTTYDSNGIFSADDLITDSFARFFHNMLCDKNIKYVNFKAVQPLVDECRRAAAGLNVKDLEFLLCMLRNKNTCDTTLFAPFKQFIIKLALKIKLKQSKVNKIASVVFSGFYLRLYLESCASKIAAASTSSSTYRSTPFEYELRNICRFVLHTYDNERFEKFMTKLAAIKQDLSVEQYIITEKHIRQLVNKHNLDEDFAVLLNQNV</sequence>
<protein>
    <submittedName>
        <fullName evidence="1">p48/P45</fullName>
    </submittedName>
</protein>
<dbReference type="EMBL" id="KM596836">
    <property type="protein sequence ID" value="AKN80664.1"/>
    <property type="molecule type" value="Genomic_DNA"/>
</dbReference>
<keyword evidence="2" id="KW-1185">Reference proteome</keyword>
<dbReference type="OrthoDB" id="4662at10239"/>
<evidence type="ECO:0000313" key="2">
    <source>
        <dbReference type="Proteomes" id="UP000204667"/>
    </source>
</evidence>
<proteinExistence type="predicted"/>
<dbReference type="Proteomes" id="UP000204667">
    <property type="component" value="Segment"/>
</dbReference>
<accession>A0A0M3N204</accession>
<dbReference type="InterPro" id="IPR006962">
    <property type="entry name" value="P48_Baculovir"/>
</dbReference>
<name>A0A0M3N204_9ABAC</name>
<organism evidence="1 2">
    <name type="scientific">Perigonia lusca single nucleopolyhedrovirus</name>
    <dbReference type="NCBI Taxonomy" id="1675865"/>
    <lineage>
        <taxon>Viruses</taxon>
        <taxon>Viruses incertae sedis</taxon>
        <taxon>Naldaviricetes</taxon>
        <taxon>Lefavirales</taxon>
        <taxon>Baculoviridae</taxon>
        <taxon>Alphabaculovirus</taxon>
        <taxon>Alphabaculovirus peluscae</taxon>
        <taxon>Perigonia lusca nucleopolyhedrovirus</taxon>
    </lineage>
</organism>
<dbReference type="KEGG" id="vg:26040094"/>
<evidence type="ECO:0000313" key="1">
    <source>
        <dbReference type="EMBL" id="AKN80664.1"/>
    </source>
</evidence>
<gene>
    <name evidence="1" type="primary">p45</name>
    <name evidence="1" type="synonym">p48</name>
</gene>